<gene>
    <name evidence="7" type="ORF">H8B17_09395</name>
</gene>
<dbReference type="InterPro" id="IPR013324">
    <property type="entry name" value="RNA_pol_sigma_r3/r4-like"/>
</dbReference>
<dbReference type="Gene3D" id="1.10.1740.10">
    <property type="match status" value="1"/>
</dbReference>
<dbReference type="Pfam" id="PF04542">
    <property type="entry name" value="Sigma70_r2"/>
    <property type="match status" value="1"/>
</dbReference>
<comment type="similarity">
    <text evidence="1">Belongs to the sigma-70 factor family. ECF subfamily.</text>
</comment>
<dbReference type="SUPFAM" id="SSF88946">
    <property type="entry name" value="Sigma2 domain of RNA polymerase sigma factors"/>
    <property type="match status" value="1"/>
</dbReference>
<dbReference type="SUPFAM" id="SSF88659">
    <property type="entry name" value="Sigma3 and sigma4 domains of RNA polymerase sigma factors"/>
    <property type="match status" value="1"/>
</dbReference>
<dbReference type="InterPro" id="IPR007627">
    <property type="entry name" value="RNA_pol_sigma70_r2"/>
</dbReference>
<evidence type="ECO:0000259" key="5">
    <source>
        <dbReference type="Pfam" id="PF04542"/>
    </source>
</evidence>
<dbReference type="CDD" id="cd06171">
    <property type="entry name" value="Sigma70_r4"/>
    <property type="match status" value="1"/>
</dbReference>
<dbReference type="InterPro" id="IPR014284">
    <property type="entry name" value="RNA_pol_sigma-70_dom"/>
</dbReference>
<organism evidence="7 8">
    <name type="scientific">Sphingobacterium arenae</name>
    <dbReference type="NCBI Taxonomy" id="1280598"/>
    <lineage>
        <taxon>Bacteria</taxon>
        <taxon>Pseudomonadati</taxon>
        <taxon>Bacteroidota</taxon>
        <taxon>Sphingobacteriia</taxon>
        <taxon>Sphingobacteriales</taxon>
        <taxon>Sphingobacteriaceae</taxon>
        <taxon>Sphingobacterium</taxon>
    </lineage>
</organism>
<keyword evidence="3" id="KW-0731">Sigma factor</keyword>
<comment type="caution">
    <text evidence="7">The sequence shown here is derived from an EMBL/GenBank/DDBJ whole genome shotgun (WGS) entry which is preliminary data.</text>
</comment>
<dbReference type="RefSeq" id="WP_190308923.1">
    <property type="nucleotide sequence ID" value="NZ_JACNYK010000002.1"/>
</dbReference>
<protein>
    <submittedName>
        <fullName evidence="7">Sigma-70 family RNA polymerase sigma factor</fullName>
    </submittedName>
</protein>
<accession>A0ABR7Y3A9</accession>
<dbReference type="Proteomes" id="UP000606494">
    <property type="component" value="Unassembled WGS sequence"/>
</dbReference>
<dbReference type="EMBL" id="JACNYK010000002">
    <property type="protein sequence ID" value="MBD1425795.1"/>
    <property type="molecule type" value="Genomic_DNA"/>
</dbReference>
<evidence type="ECO:0000256" key="3">
    <source>
        <dbReference type="ARBA" id="ARBA00023082"/>
    </source>
</evidence>
<evidence type="ECO:0000256" key="4">
    <source>
        <dbReference type="ARBA" id="ARBA00023163"/>
    </source>
</evidence>
<reference evidence="7 8" key="1">
    <citation type="submission" date="2020-08" db="EMBL/GenBank/DDBJ databases">
        <title>Sphingobacterium sp. DN00404 isolated from aquaculture water.</title>
        <authorList>
            <person name="Zhang M."/>
        </authorList>
    </citation>
    <scope>NUCLEOTIDE SEQUENCE [LARGE SCALE GENOMIC DNA]</scope>
    <source>
        <strain evidence="7 8">KCTC 32294</strain>
    </source>
</reference>
<keyword evidence="8" id="KW-1185">Reference proteome</keyword>
<name>A0ABR7Y3A9_9SPHI</name>
<evidence type="ECO:0000313" key="8">
    <source>
        <dbReference type="Proteomes" id="UP000606494"/>
    </source>
</evidence>
<keyword evidence="2" id="KW-0805">Transcription regulation</keyword>
<evidence type="ECO:0000256" key="1">
    <source>
        <dbReference type="ARBA" id="ARBA00010641"/>
    </source>
</evidence>
<feature type="domain" description="RNA polymerase sigma factor 70 region 4 type 2" evidence="6">
    <location>
        <begin position="131"/>
        <end position="183"/>
    </location>
</feature>
<evidence type="ECO:0000256" key="2">
    <source>
        <dbReference type="ARBA" id="ARBA00023015"/>
    </source>
</evidence>
<dbReference type="PANTHER" id="PTHR43133:SF46">
    <property type="entry name" value="RNA POLYMERASE SIGMA-70 FACTOR ECF SUBFAMILY"/>
    <property type="match status" value="1"/>
</dbReference>
<evidence type="ECO:0000259" key="6">
    <source>
        <dbReference type="Pfam" id="PF08281"/>
    </source>
</evidence>
<dbReference type="InterPro" id="IPR039425">
    <property type="entry name" value="RNA_pol_sigma-70-like"/>
</dbReference>
<dbReference type="Gene3D" id="1.10.10.10">
    <property type="entry name" value="Winged helix-like DNA-binding domain superfamily/Winged helix DNA-binding domain"/>
    <property type="match status" value="1"/>
</dbReference>
<dbReference type="PANTHER" id="PTHR43133">
    <property type="entry name" value="RNA POLYMERASE ECF-TYPE SIGMA FACTO"/>
    <property type="match status" value="1"/>
</dbReference>
<dbReference type="InterPro" id="IPR013325">
    <property type="entry name" value="RNA_pol_sigma_r2"/>
</dbReference>
<evidence type="ECO:0000313" key="7">
    <source>
        <dbReference type="EMBL" id="MBD1425795.1"/>
    </source>
</evidence>
<feature type="domain" description="RNA polymerase sigma-70 region 2" evidence="5">
    <location>
        <begin position="32"/>
        <end position="90"/>
    </location>
</feature>
<keyword evidence="4" id="KW-0804">Transcription</keyword>
<dbReference type="NCBIfam" id="TIGR02937">
    <property type="entry name" value="sigma70-ECF"/>
    <property type="match status" value="1"/>
</dbReference>
<dbReference type="Pfam" id="PF08281">
    <property type="entry name" value="Sigma70_r4_2"/>
    <property type="match status" value="1"/>
</dbReference>
<dbReference type="InterPro" id="IPR036388">
    <property type="entry name" value="WH-like_DNA-bd_sf"/>
</dbReference>
<sequence>MKSLSDNDIIAGLQKSEHYAFQELHARFWYPLYRLAFKKLGDKDETGDLLQDMFVEIWEKRETLYIPNELGNWLRNRLWYKIAMYFRQRGFKQQHQENFRIFLEKEKIGTSVAIDGLEFKESNLYYEELLDIIQQCIENMPDRMKEIFRLYRQEGMPIKEIAESLELSPKTVKVQLHRGLLKLKKATENQKVNMNELLLLLWLINHGI</sequence>
<proteinExistence type="inferred from homology"/>
<dbReference type="InterPro" id="IPR013249">
    <property type="entry name" value="RNA_pol_sigma70_r4_t2"/>
</dbReference>